<evidence type="ECO:0000313" key="3">
    <source>
        <dbReference type="EMBL" id="RUS75213.1"/>
    </source>
</evidence>
<dbReference type="Proteomes" id="UP000271974">
    <property type="component" value="Unassembled WGS sequence"/>
</dbReference>
<evidence type="ECO:0000313" key="4">
    <source>
        <dbReference type="Proteomes" id="UP000271974"/>
    </source>
</evidence>
<dbReference type="OrthoDB" id="2157866at2759"/>
<sequence length="144" mass="16269">MASCSDSVTTGTDSQRTNSLSNRSRSDSQPDAEITDNEIRGFLMKRARLSRKWKKQWFLLRNCDLYYSESPQGSLKKIPLTDADISETKIDKKLYAFRIKSKQNGRTYYIHAENESTQNSWMQGICFAKAAGSHGSASQACVVQ</sequence>
<dbReference type="EMBL" id="RQTK01000762">
    <property type="protein sequence ID" value="RUS75213.1"/>
    <property type="molecule type" value="Genomic_DNA"/>
</dbReference>
<proteinExistence type="predicted"/>
<name>A0A433T0Y6_ELYCH</name>
<dbReference type="AlphaFoldDB" id="A0A433T0Y6"/>
<dbReference type="PANTHER" id="PTHR14336">
    <property type="entry name" value="TANDEM PH DOMAIN CONTAINING PROTEIN"/>
    <property type="match status" value="1"/>
</dbReference>
<dbReference type="SMART" id="SM00233">
    <property type="entry name" value="PH"/>
    <property type="match status" value="1"/>
</dbReference>
<dbReference type="CDD" id="cd00821">
    <property type="entry name" value="PH"/>
    <property type="match status" value="1"/>
</dbReference>
<dbReference type="InterPro" id="IPR051707">
    <property type="entry name" value="PI-Interact_SigTrans_Reg"/>
</dbReference>
<dbReference type="Pfam" id="PF00169">
    <property type="entry name" value="PH"/>
    <property type="match status" value="1"/>
</dbReference>
<keyword evidence="4" id="KW-1185">Reference proteome</keyword>
<reference evidence="3 4" key="1">
    <citation type="submission" date="2019-01" db="EMBL/GenBank/DDBJ databases">
        <title>A draft genome assembly of the solar-powered sea slug Elysia chlorotica.</title>
        <authorList>
            <person name="Cai H."/>
            <person name="Li Q."/>
            <person name="Fang X."/>
            <person name="Li J."/>
            <person name="Curtis N.E."/>
            <person name="Altenburger A."/>
            <person name="Shibata T."/>
            <person name="Feng M."/>
            <person name="Maeda T."/>
            <person name="Schwartz J.A."/>
            <person name="Shigenobu S."/>
            <person name="Lundholm N."/>
            <person name="Nishiyama T."/>
            <person name="Yang H."/>
            <person name="Hasebe M."/>
            <person name="Li S."/>
            <person name="Pierce S.K."/>
            <person name="Wang J."/>
        </authorList>
    </citation>
    <scope>NUCLEOTIDE SEQUENCE [LARGE SCALE GENOMIC DNA]</scope>
    <source>
        <strain evidence="3">EC2010</strain>
        <tissue evidence="3">Whole organism of an adult</tissue>
    </source>
</reference>
<accession>A0A433T0Y6</accession>
<protein>
    <recommendedName>
        <fullName evidence="2">PH domain-containing protein</fullName>
    </recommendedName>
</protein>
<feature type="compositionally biased region" description="Polar residues" evidence="1">
    <location>
        <begin position="1"/>
        <end position="29"/>
    </location>
</feature>
<evidence type="ECO:0000256" key="1">
    <source>
        <dbReference type="SAM" id="MobiDB-lite"/>
    </source>
</evidence>
<feature type="domain" description="PH" evidence="2">
    <location>
        <begin position="36"/>
        <end position="130"/>
    </location>
</feature>
<gene>
    <name evidence="3" type="ORF">EGW08_017029</name>
</gene>
<feature type="region of interest" description="Disordered" evidence="1">
    <location>
        <begin position="1"/>
        <end position="35"/>
    </location>
</feature>
<dbReference type="InterPro" id="IPR011993">
    <property type="entry name" value="PH-like_dom_sf"/>
</dbReference>
<dbReference type="Gene3D" id="2.30.29.30">
    <property type="entry name" value="Pleckstrin-homology domain (PH domain)/Phosphotyrosine-binding domain (PTB)"/>
    <property type="match status" value="1"/>
</dbReference>
<dbReference type="SUPFAM" id="SSF50729">
    <property type="entry name" value="PH domain-like"/>
    <property type="match status" value="1"/>
</dbReference>
<comment type="caution">
    <text evidence="3">The sequence shown here is derived from an EMBL/GenBank/DDBJ whole genome shotgun (WGS) entry which is preliminary data.</text>
</comment>
<dbReference type="PROSITE" id="PS50003">
    <property type="entry name" value="PH_DOMAIN"/>
    <property type="match status" value="1"/>
</dbReference>
<organism evidence="3 4">
    <name type="scientific">Elysia chlorotica</name>
    <name type="common">Eastern emerald elysia</name>
    <name type="synonym">Sea slug</name>
    <dbReference type="NCBI Taxonomy" id="188477"/>
    <lineage>
        <taxon>Eukaryota</taxon>
        <taxon>Metazoa</taxon>
        <taxon>Spiralia</taxon>
        <taxon>Lophotrochozoa</taxon>
        <taxon>Mollusca</taxon>
        <taxon>Gastropoda</taxon>
        <taxon>Heterobranchia</taxon>
        <taxon>Euthyneura</taxon>
        <taxon>Panpulmonata</taxon>
        <taxon>Sacoglossa</taxon>
        <taxon>Placobranchoidea</taxon>
        <taxon>Plakobranchidae</taxon>
        <taxon>Elysia</taxon>
    </lineage>
</organism>
<dbReference type="InterPro" id="IPR001849">
    <property type="entry name" value="PH_domain"/>
</dbReference>
<evidence type="ECO:0000259" key="2">
    <source>
        <dbReference type="PROSITE" id="PS50003"/>
    </source>
</evidence>